<keyword evidence="2" id="KW-1185">Reference proteome</keyword>
<organism evidence="1 2">
    <name type="scientific">Diacronema lutheri</name>
    <name type="common">Unicellular marine alga</name>
    <name type="synonym">Monochrysis lutheri</name>
    <dbReference type="NCBI Taxonomy" id="2081491"/>
    <lineage>
        <taxon>Eukaryota</taxon>
        <taxon>Haptista</taxon>
        <taxon>Haptophyta</taxon>
        <taxon>Pavlovophyceae</taxon>
        <taxon>Pavlovales</taxon>
        <taxon>Pavlovaceae</taxon>
        <taxon>Diacronema</taxon>
    </lineage>
</organism>
<dbReference type="EMBL" id="JAGTXO010000003">
    <property type="protein sequence ID" value="KAG8469086.1"/>
    <property type="molecule type" value="Genomic_DNA"/>
</dbReference>
<sequence>MPLVKIFAMRGTSPMPTAALQRALCSVWGTQPSVTKLMVCLLDDWTTSGEDVFVDIRAKQTADRTRETVARKVAEVQQVFAQHGYKANVRVETYQAEQYFHLPPPS</sequence>
<dbReference type="AlphaFoldDB" id="A0A8J6CFG1"/>
<dbReference type="OMA" id="CLLDDWT"/>
<dbReference type="Proteomes" id="UP000751190">
    <property type="component" value="Unassembled WGS sequence"/>
</dbReference>
<evidence type="ECO:0000313" key="1">
    <source>
        <dbReference type="EMBL" id="KAG8469086.1"/>
    </source>
</evidence>
<comment type="caution">
    <text evidence="1">The sequence shown here is derived from an EMBL/GenBank/DDBJ whole genome shotgun (WGS) entry which is preliminary data.</text>
</comment>
<name>A0A8J6CFG1_DIALT</name>
<proteinExistence type="predicted"/>
<protein>
    <submittedName>
        <fullName evidence="1">Uncharacterized protein</fullName>
    </submittedName>
</protein>
<gene>
    <name evidence="1" type="ORF">KFE25_007604</name>
</gene>
<accession>A0A8J6CFG1</accession>
<dbReference type="OrthoDB" id="411841at2759"/>
<evidence type="ECO:0000313" key="2">
    <source>
        <dbReference type="Proteomes" id="UP000751190"/>
    </source>
</evidence>
<reference evidence="1" key="1">
    <citation type="submission" date="2021-05" db="EMBL/GenBank/DDBJ databases">
        <title>The genome of the haptophyte Pavlova lutheri (Diacronema luteri, Pavlovales) - a model for lipid biosynthesis in eukaryotic algae.</title>
        <authorList>
            <person name="Hulatt C.J."/>
            <person name="Posewitz M.C."/>
        </authorList>
    </citation>
    <scope>NUCLEOTIDE SEQUENCE</scope>
    <source>
        <strain evidence="1">NIVA-4/92</strain>
    </source>
</reference>